<feature type="domain" description="DUF1206" evidence="2">
    <location>
        <begin position="93"/>
        <end position="159"/>
    </location>
</feature>
<accession>A0ABV6QPT3</accession>
<gene>
    <name evidence="3" type="ORF">ACFFGN_21415</name>
</gene>
<evidence type="ECO:0000259" key="2">
    <source>
        <dbReference type="Pfam" id="PF06724"/>
    </source>
</evidence>
<dbReference type="InterPro" id="IPR009597">
    <property type="entry name" value="DUF1206"/>
</dbReference>
<comment type="caution">
    <text evidence="3">The sequence shown here is derived from an EMBL/GenBank/DDBJ whole genome shotgun (WGS) entry which is preliminary data.</text>
</comment>
<feature type="transmembrane region" description="Helical" evidence="1">
    <location>
        <begin position="64"/>
        <end position="85"/>
    </location>
</feature>
<keyword evidence="1" id="KW-0812">Transmembrane</keyword>
<evidence type="ECO:0000313" key="3">
    <source>
        <dbReference type="EMBL" id="MFC0626653.1"/>
    </source>
</evidence>
<name>A0ABV6QPT3_9ACTN</name>
<feature type="transmembrane region" description="Helical" evidence="1">
    <location>
        <begin position="137"/>
        <end position="155"/>
    </location>
</feature>
<dbReference type="RefSeq" id="WP_380050519.1">
    <property type="nucleotide sequence ID" value="NZ_JBHLTC010000028.1"/>
</dbReference>
<feature type="transmembrane region" description="Helical" evidence="1">
    <location>
        <begin position="12"/>
        <end position="36"/>
    </location>
</feature>
<dbReference type="EMBL" id="JBHLTC010000028">
    <property type="protein sequence ID" value="MFC0626653.1"/>
    <property type="molecule type" value="Genomic_DNA"/>
</dbReference>
<feature type="transmembrane region" description="Helical" evidence="1">
    <location>
        <begin position="97"/>
        <end position="117"/>
    </location>
</feature>
<feature type="transmembrane region" description="Helical" evidence="1">
    <location>
        <begin position="186"/>
        <end position="203"/>
    </location>
</feature>
<feature type="transmembrane region" description="Helical" evidence="1">
    <location>
        <begin position="223"/>
        <end position="244"/>
    </location>
</feature>
<sequence length="251" mass="25896">MKSVQQARSSSVYRAAVTVGLIAYGVVHILIAWIALQVAWGGSGEEASQQGAMREMASTPLGSGLLWVVAIGLFALVIWQGFELVLGERKASAAGRIVVYLALGISAAKVAMGSGGSGEAGQKSMTARLMAETPGRILVVVIGLVVIAVAARHFYKAYTKKFTEDLTGGVSDGTVMLGQAGYGAKGAALLIVGGLIAWAAISSEPAKAGGLDTALRTVKEQPFGTALLTLMALGIACFGVYCFVWSRNAKT</sequence>
<keyword evidence="4" id="KW-1185">Reference proteome</keyword>
<feature type="domain" description="DUF1206" evidence="2">
    <location>
        <begin position="180"/>
        <end position="247"/>
    </location>
</feature>
<evidence type="ECO:0000313" key="4">
    <source>
        <dbReference type="Proteomes" id="UP001589890"/>
    </source>
</evidence>
<organism evidence="3 4">
    <name type="scientific">Kribbella deserti</name>
    <dbReference type="NCBI Taxonomy" id="1926257"/>
    <lineage>
        <taxon>Bacteria</taxon>
        <taxon>Bacillati</taxon>
        <taxon>Actinomycetota</taxon>
        <taxon>Actinomycetes</taxon>
        <taxon>Propionibacteriales</taxon>
        <taxon>Kribbellaceae</taxon>
        <taxon>Kribbella</taxon>
    </lineage>
</organism>
<keyword evidence="1" id="KW-0472">Membrane</keyword>
<dbReference type="Pfam" id="PF06724">
    <property type="entry name" value="DUF1206"/>
    <property type="match status" value="3"/>
</dbReference>
<feature type="domain" description="DUF1206" evidence="2">
    <location>
        <begin position="19"/>
        <end position="82"/>
    </location>
</feature>
<reference evidence="3 4" key="1">
    <citation type="submission" date="2024-09" db="EMBL/GenBank/DDBJ databases">
        <authorList>
            <person name="Sun Q."/>
            <person name="Mori K."/>
        </authorList>
    </citation>
    <scope>NUCLEOTIDE SEQUENCE [LARGE SCALE GENOMIC DNA]</scope>
    <source>
        <strain evidence="3 4">CGMCC 1.15906</strain>
    </source>
</reference>
<evidence type="ECO:0000256" key="1">
    <source>
        <dbReference type="SAM" id="Phobius"/>
    </source>
</evidence>
<dbReference type="Proteomes" id="UP001589890">
    <property type="component" value="Unassembled WGS sequence"/>
</dbReference>
<keyword evidence="1" id="KW-1133">Transmembrane helix</keyword>
<proteinExistence type="predicted"/>
<protein>
    <submittedName>
        <fullName evidence="3">DUF1206 domain-containing protein</fullName>
    </submittedName>
</protein>